<dbReference type="GO" id="GO:0015768">
    <property type="term" value="P:maltose transport"/>
    <property type="evidence" value="ECO:0007669"/>
    <property type="project" value="TreeGrafter"/>
</dbReference>
<protein>
    <recommendedName>
        <fullName evidence="5 6">Maltodextrin-binding protein</fullName>
    </recommendedName>
</protein>
<dbReference type="Proteomes" id="UP000245624">
    <property type="component" value="Unassembled WGS sequence"/>
</dbReference>
<evidence type="ECO:0000256" key="1">
    <source>
        <dbReference type="ARBA" id="ARBA00008520"/>
    </source>
</evidence>
<dbReference type="PANTHER" id="PTHR30061:SF50">
    <property type="entry name" value="MALTOSE_MALTODEXTRIN-BINDING PERIPLASMIC PROTEIN"/>
    <property type="match status" value="1"/>
</dbReference>
<comment type="caution">
    <text evidence="8">The sequence shown here is derived from an EMBL/GenBank/DDBJ whole genome shotgun (WGS) entry which is preliminary data.</text>
</comment>
<name>A0A317L1K0_9BACI</name>
<evidence type="ECO:0000256" key="7">
    <source>
        <dbReference type="SAM" id="MobiDB-lite"/>
    </source>
</evidence>
<keyword evidence="9" id="KW-1185">Reference proteome</keyword>
<keyword evidence="2 6" id="KW-0813">Transport</keyword>
<dbReference type="InterPro" id="IPR006061">
    <property type="entry name" value="SBP_1_CS"/>
</dbReference>
<dbReference type="GO" id="GO:0015144">
    <property type="term" value="F:carbohydrate transmembrane transporter activity"/>
    <property type="evidence" value="ECO:0007669"/>
    <property type="project" value="InterPro"/>
</dbReference>
<evidence type="ECO:0000256" key="5">
    <source>
        <dbReference type="ARBA" id="ARBA00030303"/>
    </source>
</evidence>
<comment type="subcellular location">
    <subcellularLocation>
        <location evidence="6">Cell membrane</location>
        <topology evidence="6">Lipid-anchor</topology>
    </subcellularLocation>
</comment>
<dbReference type="AlphaFoldDB" id="A0A317L1K0"/>
<dbReference type="PROSITE" id="PS51257">
    <property type="entry name" value="PROKAR_LIPOPROTEIN"/>
    <property type="match status" value="1"/>
</dbReference>
<dbReference type="GO" id="GO:0055052">
    <property type="term" value="C:ATP-binding cassette (ABC) transporter complex, substrate-binding subunit-containing"/>
    <property type="evidence" value="ECO:0007669"/>
    <property type="project" value="TreeGrafter"/>
</dbReference>
<proteinExistence type="inferred from homology"/>
<keyword evidence="6" id="KW-0472">Membrane</keyword>
<keyword evidence="3 6" id="KW-0762">Sugar transport</keyword>
<dbReference type="EMBL" id="QGTD01000005">
    <property type="protein sequence ID" value="PWU69535.1"/>
    <property type="molecule type" value="Genomic_DNA"/>
</dbReference>
<dbReference type="PROSITE" id="PS01037">
    <property type="entry name" value="SBP_BACTERIAL_1"/>
    <property type="match status" value="1"/>
</dbReference>
<dbReference type="GO" id="GO:0042956">
    <property type="term" value="P:maltodextrin transmembrane transport"/>
    <property type="evidence" value="ECO:0007669"/>
    <property type="project" value="TreeGrafter"/>
</dbReference>
<evidence type="ECO:0000313" key="8">
    <source>
        <dbReference type="EMBL" id="PWU69535.1"/>
    </source>
</evidence>
<keyword evidence="4 6" id="KW-0732">Signal</keyword>
<feature type="chain" id="PRO_5039757068" description="Maltodextrin-binding protein" evidence="6">
    <location>
        <begin position="25"/>
        <end position="429"/>
    </location>
</feature>
<dbReference type="GO" id="GO:1901982">
    <property type="term" value="F:maltose binding"/>
    <property type="evidence" value="ECO:0007669"/>
    <property type="project" value="TreeGrafter"/>
</dbReference>
<dbReference type="PANTHER" id="PTHR30061">
    <property type="entry name" value="MALTOSE-BINDING PERIPLASMIC PROTEIN"/>
    <property type="match status" value="1"/>
</dbReference>
<accession>A0A317L1K0</accession>
<dbReference type="InterPro" id="IPR006060">
    <property type="entry name" value="Maltose/Cyclodextrin-bd"/>
</dbReference>
<dbReference type="RefSeq" id="WP_109983758.1">
    <property type="nucleotide sequence ID" value="NZ_QGTD01000005.1"/>
</dbReference>
<comment type="similarity">
    <text evidence="1 6">Belongs to the bacterial solute-binding protein 1 family.</text>
</comment>
<reference evidence="8 9" key="1">
    <citation type="submission" date="2018-05" db="EMBL/GenBank/DDBJ databases">
        <title>Genomic analysis of Gracilibacillus dipsosauri DD1 reveals novel features of a salt-tolerant amylase.</title>
        <authorList>
            <person name="Deutch C.E."/>
            <person name="Yang S."/>
        </authorList>
    </citation>
    <scope>NUCLEOTIDE SEQUENCE [LARGE SCALE GENOMIC DNA]</scope>
    <source>
        <strain evidence="8 9">DD1</strain>
    </source>
</reference>
<evidence type="ECO:0000256" key="4">
    <source>
        <dbReference type="ARBA" id="ARBA00022729"/>
    </source>
</evidence>
<keyword evidence="6" id="KW-0449">Lipoprotein</keyword>
<dbReference type="OrthoDB" id="9766758at2"/>
<organism evidence="8 9">
    <name type="scientific">Gracilibacillus dipsosauri</name>
    <dbReference type="NCBI Taxonomy" id="178340"/>
    <lineage>
        <taxon>Bacteria</taxon>
        <taxon>Bacillati</taxon>
        <taxon>Bacillota</taxon>
        <taxon>Bacilli</taxon>
        <taxon>Bacillales</taxon>
        <taxon>Bacillaceae</taxon>
        <taxon>Gracilibacillus</taxon>
    </lineage>
</organism>
<gene>
    <name evidence="8" type="ORF">DLJ74_06060</name>
</gene>
<evidence type="ECO:0000313" key="9">
    <source>
        <dbReference type="Proteomes" id="UP000245624"/>
    </source>
</evidence>
<feature type="signal peptide" evidence="6">
    <location>
        <begin position="1"/>
        <end position="24"/>
    </location>
</feature>
<evidence type="ECO:0000256" key="2">
    <source>
        <dbReference type="ARBA" id="ARBA00022448"/>
    </source>
</evidence>
<dbReference type="Pfam" id="PF13416">
    <property type="entry name" value="SBP_bac_8"/>
    <property type="match status" value="1"/>
</dbReference>
<sequence>MKKKTFLFSIGVLLIALLALVGCAPDREEASNSEGSKESTNEASDNKPEELTIWANDEEEQLQAIEEIAAKYEEEEGIKVNVVAKSMLEQLDELALAGPEGRGPDLYFQPHDRIGDIVAQGLAQPLEIEESDQASYSQVSLDAVTYEYDGQTDLYGVPAVIETYGIFYNKDIITEEPSTIEDLKVALEQHTDASQDKYGFLMKPNDLYFAYPFFKNYGAYIFGGDVGEYDITDVGLANEGAIQGGELYQSFFGDGMIPASTTTDVIDGLFTEGKIGAVINGPWSIPSYQKALGDKLGFVPFPEINGKPASTLVGVKSWMVSYFSENTEWATDLALFITNEVNQQKYFEVAGELPTNTNALASIEDPIYAAFSGQIENGVPMPSTPQMSQVWEPMNNALQFLAEGEDPESVLTEAVEYIHSNIEASGGAQ</sequence>
<evidence type="ECO:0000256" key="6">
    <source>
        <dbReference type="RuleBase" id="RU365005"/>
    </source>
</evidence>
<dbReference type="SUPFAM" id="SSF53850">
    <property type="entry name" value="Periplasmic binding protein-like II"/>
    <property type="match status" value="1"/>
</dbReference>
<keyword evidence="6" id="KW-1003">Cell membrane</keyword>
<dbReference type="InterPro" id="IPR006059">
    <property type="entry name" value="SBP"/>
</dbReference>
<dbReference type="Gene3D" id="3.40.190.10">
    <property type="entry name" value="Periplasmic binding protein-like II"/>
    <property type="match status" value="2"/>
</dbReference>
<evidence type="ECO:0000256" key="3">
    <source>
        <dbReference type="ARBA" id="ARBA00022597"/>
    </source>
</evidence>
<dbReference type="PRINTS" id="PR00181">
    <property type="entry name" value="MALTOSEBP"/>
</dbReference>
<feature type="region of interest" description="Disordered" evidence="7">
    <location>
        <begin position="28"/>
        <end position="50"/>
    </location>
</feature>